<evidence type="ECO:0000313" key="9">
    <source>
        <dbReference type="Proteomes" id="UP000228380"/>
    </source>
</evidence>
<dbReference type="InterPro" id="IPR017163">
    <property type="entry name" value="PIno-4-P-5_kinase_pln"/>
</dbReference>
<dbReference type="GO" id="GO:0005524">
    <property type="term" value="F:ATP binding"/>
    <property type="evidence" value="ECO:0007669"/>
    <property type="project" value="UniProtKB-UniRule"/>
</dbReference>
<dbReference type="CDD" id="cd17302">
    <property type="entry name" value="PIPKc_AtPIP5K_like"/>
    <property type="match status" value="1"/>
</dbReference>
<dbReference type="InterPro" id="IPR023610">
    <property type="entry name" value="PInositol-4/5-P-5/4-kinase"/>
</dbReference>
<comment type="catalytic activity">
    <reaction evidence="6">
        <text>a 1,2-diacyl-sn-glycero-3-phospho-(1D-myo-inositol 4-phosphate) + ATP = a 1,2-diacyl-sn-glycero-3-phospho-(1D-myo-inositol-4,5-bisphosphate) + ADP + H(+)</text>
        <dbReference type="Rhea" id="RHEA:14425"/>
        <dbReference type="ChEBI" id="CHEBI:15378"/>
        <dbReference type="ChEBI" id="CHEBI:30616"/>
        <dbReference type="ChEBI" id="CHEBI:58178"/>
        <dbReference type="ChEBI" id="CHEBI:58456"/>
        <dbReference type="ChEBI" id="CHEBI:456216"/>
        <dbReference type="EC" id="2.7.1.68"/>
    </reaction>
</comment>
<dbReference type="FunFam" id="3.30.800.10:FF:000003">
    <property type="entry name" value="Phosphatidylinositol 4-phosphate 5-kinase"/>
    <property type="match status" value="1"/>
</dbReference>
<evidence type="ECO:0000313" key="10">
    <source>
        <dbReference type="RefSeq" id="XP_038980619.1"/>
    </source>
</evidence>
<evidence type="ECO:0000256" key="3">
    <source>
        <dbReference type="ARBA" id="ARBA00022741"/>
    </source>
</evidence>
<dbReference type="InterPro" id="IPR002498">
    <property type="entry name" value="PInositol-4-P-4/5-kinase_core"/>
</dbReference>
<feature type="compositionally biased region" description="Basic residues" evidence="7">
    <location>
        <begin position="16"/>
        <end position="30"/>
    </location>
</feature>
<organism evidence="9 10">
    <name type="scientific">Phoenix dactylifera</name>
    <name type="common">Date palm</name>
    <dbReference type="NCBI Taxonomy" id="42345"/>
    <lineage>
        <taxon>Eukaryota</taxon>
        <taxon>Viridiplantae</taxon>
        <taxon>Streptophyta</taxon>
        <taxon>Embryophyta</taxon>
        <taxon>Tracheophyta</taxon>
        <taxon>Spermatophyta</taxon>
        <taxon>Magnoliopsida</taxon>
        <taxon>Liliopsida</taxon>
        <taxon>Arecaceae</taxon>
        <taxon>Coryphoideae</taxon>
        <taxon>Phoeniceae</taxon>
        <taxon>Phoenix</taxon>
    </lineage>
</organism>
<dbReference type="RefSeq" id="XP_038980619.1">
    <property type="nucleotide sequence ID" value="XM_039124691.1"/>
</dbReference>
<dbReference type="SUPFAM" id="SSF56104">
    <property type="entry name" value="SAICAR synthase-like"/>
    <property type="match status" value="1"/>
</dbReference>
<feature type="region of interest" description="Disordered" evidence="7">
    <location>
        <begin position="14"/>
        <end position="51"/>
    </location>
</feature>
<dbReference type="Pfam" id="PF02493">
    <property type="entry name" value="MORN"/>
    <property type="match status" value="7"/>
</dbReference>
<proteinExistence type="predicted"/>
<name>A0A8B9ABM9_PHODC</name>
<feature type="domain" description="PIPK" evidence="8">
    <location>
        <begin position="411"/>
        <end position="798"/>
    </location>
</feature>
<evidence type="ECO:0000256" key="6">
    <source>
        <dbReference type="PIRNR" id="PIRNR037274"/>
    </source>
</evidence>
<dbReference type="KEGG" id="pda:113461331"/>
<accession>A0A8B9ABM9</accession>
<keyword evidence="1 6" id="KW-0808">Transferase</keyword>
<keyword evidence="2" id="KW-0677">Repeat</keyword>
<reference evidence="10" key="2">
    <citation type="submission" date="2025-08" db="UniProtKB">
        <authorList>
            <consortium name="RefSeq"/>
        </authorList>
    </citation>
    <scope>IDENTIFICATION</scope>
    <source>
        <tissue evidence="10">Young leaves</tissue>
    </source>
</reference>
<gene>
    <name evidence="10" type="primary">LOC113461331</name>
</gene>
<dbReference type="AlphaFoldDB" id="A0A8B9ABM9"/>
<keyword evidence="5 6" id="KW-0067">ATP-binding</keyword>
<evidence type="ECO:0000256" key="1">
    <source>
        <dbReference type="ARBA" id="ARBA00022679"/>
    </source>
</evidence>
<evidence type="ECO:0000256" key="4">
    <source>
        <dbReference type="ARBA" id="ARBA00022777"/>
    </source>
</evidence>
<dbReference type="PIRSF" id="PIRSF037274">
    <property type="entry name" value="PIP5K_plant_prd"/>
    <property type="match status" value="1"/>
</dbReference>
<reference evidence="9" key="1">
    <citation type="journal article" date="2019" name="Nat. Commun.">
        <title>Genome-wide association mapping of date palm fruit traits.</title>
        <authorList>
            <person name="Hazzouri K.M."/>
            <person name="Gros-Balthazard M."/>
            <person name="Flowers J.M."/>
            <person name="Copetti D."/>
            <person name="Lemansour A."/>
            <person name="Lebrun M."/>
            <person name="Masmoudi K."/>
            <person name="Ferrand S."/>
            <person name="Dhar M.I."/>
            <person name="Fresquez Z.A."/>
            <person name="Rosas U."/>
            <person name="Zhang J."/>
            <person name="Talag J."/>
            <person name="Lee S."/>
            <person name="Kudrna D."/>
            <person name="Powell R.F."/>
            <person name="Leitch I.J."/>
            <person name="Krueger R.R."/>
            <person name="Wing R.A."/>
            <person name="Amiri K.M.A."/>
            <person name="Purugganan M.D."/>
        </authorList>
    </citation>
    <scope>NUCLEOTIDE SEQUENCE [LARGE SCALE GENOMIC DNA]</scope>
    <source>
        <strain evidence="9">cv. Khalas</strain>
    </source>
</reference>
<dbReference type="InterPro" id="IPR027484">
    <property type="entry name" value="PInositol-4-P-5-kinase_N"/>
</dbReference>
<dbReference type="Pfam" id="PF01504">
    <property type="entry name" value="PIP5K"/>
    <property type="match status" value="1"/>
</dbReference>
<dbReference type="GO" id="GO:0005886">
    <property type="term" value="C:plasma membrane"/>
    <property type="evidence" value="ECO:0007669"/>
    <property type="project" value="UniProtKB-ARBA"/>
</dbReference>
<dbReference type="EC" id="2.7.1.68" evidence="6"/>
<dbReference type="PANTHER" id="PTHR23086:SF113">
    <property type="entry name" value="PHOSPHATIDYLINOSITOL 4-PHOSPHATE 5-KINASE 6"/>
    <property type="match status" value="1"/>
</dbReference>
<keyword evidence="3 6" id="KW-0547">Nucleotide-binding</keyword>
<keyword evidence="4 6" id="KW-0418">Kinase</keyword>
<dbReference type="PANTHER" id="PTHR23086">
    <property type="entry name" value="PHOSPHATIDYLINOSITOL-4-PHOSPHATE 5-KINASE"/>
    <property type="match status" value="1"/>
</dbReference>
<dbReference type="FunFam" id="2.20.110.10:FF:000015">
    <property type="entry name" value="Phosphatidylinositol 4-phosphate 5-kinase"/>
    <property type="match status" value="1"/>
</dbReference>
<evidence type="ECO:0000256" key="7">
    <source>
        <dbReference type="SAM" id="MobiDB-lite"/>
    </source>
</evidence>
<dbReference type="SUPFAM" id="SSF82185">
    <property type="entry name" value="Histone H3 K4-specific methyltransferase SET7/9 N-terminal domain"/>
    <property type="match status" value="1"/>
</dbReference>
<dbReference type="InterPro" id="IPR027483">
    <property type="entry name" value="PInositol-4-P-4/5-kinase_C_sf"/>
</dbReference>
<protein>
    <recommendedName>
        <fullName evidence="6">Phosphatidylinositol 4-phosphate 5-kinase</fullName>
        <ecNumber evidence="6">2.7.1.68</ecNumber>
    </recommendedName>
</protein>
<dbReference type="SMART" id="SM00330">
    <property type="entry name" value="PIPKc"/>
    <property type="match status" value="1"/>
</dbReference>
<dbReference type="SMART" id="SM00698">
    <property type="entry name" value="MORN"/>
    <property type="match status" value="7"/>
</dbReference>
<dbReference type="GO" id="GO:0016308">
    <property type="term" value="F:1-phosphatidylinositol-4-phosphate 5-kinase activity"/>
    <property type="evidence" value="ECO:0007669"/>
    <property type="project" value="UniProtKB-UniRule"/>
</dbReference>
<feature type="region of interest" description="Disordered" evidence="7">
    <location>
        <begin position="388"/>
        <end position="408"/>
    </location>
</feature>
<dbReference type="InterPro" id="IPR003409">
    <property type="entry name" value="MORN"/>
</dbReference>
<dbReference type="OrthoDB" id="70770at2759"/>
<feature type="region of interest" description="Disordered" evidence="7">
    <location>
        <begin position="305"/>
        <end position="339"/>
    </location>
</feature>
<dbReference type="Gene3D" id="2.20.110.10">
    <property type="entry name" value="Histone H3 K4-specific methyltransferase SET7/9 N-terminal domain"/>
    <property type="match status" value="4"/>
</dbReference>
<evidence type="ECO:0000256" key="5">
    <source>
        <dbReference type="ARBA" id="ARBA00022840"/>
    </source>
</evidence>
<evidence type="ECO:0000256" key="2">
    <source>
        <dbReference type="ARBA" id="ARBA00022737"/>
    </source>
</evidence>
<dbReference type="Proteomes" id="UP000228380">
    <property type="component" value="Chromosome 3"/>
</dbReference>
<sequence length="802" mass="90659">MFKDIQRIKAWESTVRRTHQKHQPSARRRSLVLPPVSASPTAADVDDADDLDDPTLHHAERLLPNGDFYTGQWHNNLPHGTGKYLWTDGCMYEGEWRHGKTMGKGKFSWPSGATYEGEFKSGFMDGFGTYTGSLGDTYRGSWSMNLKHGQGKKSYANGDYYDGEWRSGLQDGHGRYTWKNGNEYVGEWRAGVIHGRGTLVWVNGNRYDGGWEDGFPKGNGSFRWADGSLYVGYWSEENDGIQQKGVYYPSPAATSPTARDPHAAFAADLGDCKVCPGETVSILPSQKTPNWLGMEENFLQKQAVWRQSKSNDGRPRRRASADTAGTGETPKRTNGHNNSIIGAAGSWEADGDYNCDAEEGSVARGRGASSDGANDFMGGLSLEETESTGTGRWLPIKWPPPEVKKQGETISKGHKNYDLMLNLQLGIRHAVGRPAQPTSLDLKASAFDPKEKVWTRFPPEGTKQTPPHQSCDFKWKDYCPLVFRTLRKLFKVDPGDYMISICGNDALRELSSPGKSGSFFYLTNDDKYMIKTMKKSEVKVLLRMLPAYYNHVRAFESTLVTKFFGLHCVKLTGATQRKVRFVIMGNLFCTEYAIHRRFDLKGSSHGRTTDKPEEEIDANTTLKDLDLNFIFRLQKSWFQDFHRQVDRDLELLEQERIMDYSLLVGVHFREVSQDMLPTEGSGDNDNTSEATPRLSRADMDQFLCDPTRWATIKLGVNMPARVERIVRTDVESLLIGEPTGEFYDVILFFGIIDILQDYDISKKLEHAYKSIQYDPTSISAVDPKQYAKRFRDFIFRVFTDDT</sequence>
<dbReference type="Gene3D" id="3.30.810.10">
    <property type="entry name" value="2-Layer Sandwich"/>
    <property type="match status" value="1"/>
</dbReference>
<dbReference type="PROSITE" id="PS51455">
    <property type="entry name" value="PIPK"/>
    <property type="match status" value="1"/>
</dbReference>
<dbReference type="GO" id="GO:0046854">
    <property type="term" value="P:phosphatidylinositol phosphate biosynthetic process"/>
    <property type="evidence" value="ECO:0007669"/>
    <property type="project" value="TreeGrafter"/>
</dbReference>
<dbReference type="GeneID" id="113461331"/>
<dbReference type="Gene3D" id="3.30.800.10">
    <property type="entry name" value="Phosphatidylinositol Phosphate Kinase II Beta"/>
    <property type="match status" value="1"/>
</dbReference>
<evidence type="ECO:0000259" key="8">
    <source>
        <dbReference type="PROSITE" id="PS51455"/>
    </source>
</evidence>
<keyword evidence="9" id="KW-1185">Reference proteome</keyword>